<proteinExistence type="predicted"/>
<dbReference type="AlphaFoldDB" id="A0A7W8LPF8"/>
<evidence type="ECO:0000313" key="2">
    <source>
        <dbReference type="EMBL" id="MBB5233733.1"/>
    </source>
</evidence>
<evidence type="ECO:0000259" key="1">
    <source>
        <dbReference type="PROSITE" id="PS51832"/>
    </source>
</evidence>
<dbReference type="PANTHER" id="PTHR45228">
    <property type="entry name" value="CYCLIC DI-GMP PHOSPHODIESTERASE TM_0186-RELATED"/>
    <property type="match status" value="1"/>
</dbReference>
<dbReference type="PANTHER" id="PTHR45228:SF8">
    <property type="entry name" value="TWO-COMPONENT RESPONSE REGULATOR-RELATED"/>
    <property type="match status" value="1"/>
</dbReference>
<dbReference type="InterPro" id="IPR003607">
    <property type="entry name" value="HD/PDEase_dom"/>
</dbReference>
<reference evidence="2 3" key="1">
    <citation type="submission" date="2020-08" db="EMBL/GenBank/DDBJ databases">
        <title>Genomic Encyclopedia of Type Strains, Phase IV (KMG-IV): sequencing the most valuable type-strain genomes for metagenomic binning, comparative biology and taxonomic classification.</title>
        <authorList>
            <person name="Goeker M."/>
        </authorList>
    </citation>
    <scope>NUCLEOTIDE SEQUENCE [LARGE SCALE GENOMIC DNA]</scope>
    <source>
        <strain evidence="2 3">DSM 101791</strain>
    </source>
</reference>
<dbReference type="Pfam" id="PF13487">
    <property type="entry name" value="HD_5"/>
    <property type="match status" value="1"/>
</dbReference>
<dbReference type="SUPFAM" id="SSF55781">
    <property type="entry name" value="GAF domain-like"/>
    <property type="match status" value="1"/>
</dbReference>
<dbReference type="PROSITE" id="PS51832">
    <property type="entry name" value="HD_GYP"/>
    <property type="match status" value="1"/>
</dbReference>
<name>A0A7W8LPF8_9DEIO</name>
<dbReference type="Gene3D" id="1.10.3210.10">
    <property type="entry name" value="Hypothetical protein af1432"/>
    <property type="match status" value="1"/>
</dbReference>
<dbReference type="InterPro" id="IPR037522">
    <property type="entry name" value="HD_GYP_dom"/>
</dbReference>
<dbReference type="CDD" id="cd00077">
    <property type="entry name" value="HDc"/>
    <property type="match status" value="1"/>
</dbReference>
<dbReference type="RefSeq" id="WP_184026661.1">
    <property type="nucleotide sequence ID" value="NZ_JACHFN010000003.1"/>
</dbReference>
<feature type="domain" description="HD-GYP" evidence="1">
    <location>
        <begin position="169"/>
        <end position="362"/>
    </location>
</feature>
<organism evidence="2 3">
    <name type="scientific">Deinococcus budaensis</name>
    <dbReference type="NCBI Taxonomy" id="1665626"/>
    <lineage>
        <taxon>Bacteria</taxon>
        <taxon>Thermotogati</taxon>
        <taxon>Deinococcota</taxon>
        <taxon>Deinococci</taxon>
        <taxon>Deinococcales</taxon>
        <taxon>Deinococcaceae</taxon>
        <taxon>Deinococcus</taxon>
    </lineage>
</organism>
<gene>
    <name evidence="2" type="ORF">HNQ09_001163</name>
</gene>
<accession>A0A7W8LPF8</accession>
<dbReference type="InterPro" id="IPR052020">
    <property type="entry name" value="Cyclic_di-GMP/3'3'-cGAMP_PDE"/>
</dbReference>
<protein>
    <submittedName>
        <fullName evidence="2">HD-GYP domain-containing protein (C-di-GMP phosphodiesterase class II)</fullName>
    </submittedName>
</protein>
<dbReference type="InterPro" id="IPR029016">
    <property type="entry name" value="GAF-like_dom_sf"/>
</dbReference>
<keyword evidence="3" id="KW-1185">Reference proteome</keyword>
<dbReference type="Gene3D" id="3.30.450.40">
    <property type="match status" value="1"/>
</dbReference>
<dbReference type="EMBL" id="JACHFN010000003">
    <property type="protein sequence ID" value="MBB5233733.1"/>
    <property type="molecule type" value="Genomic_DNA"/>
</dbReference>
<comment type="caution">
    <text evidence="2">The sequence shown here is derived from an EMBL/GenBank/DDBJ whole genome shotgun (WGS) entry which is preliminary data.</text>
</comment>
<evidence type="ECO:0000313" key="3">
    <source>
        <dbReference type="Proteomes" id="UP000525389"/>
    </source>
</evidence>
<dbReference type="InterPro" id="IPR003018">
    <property type="entry name" value="GAF"/>
</dbReference>
<dbReference type="SUPFAM" id="SSF109604">
    <property type="entry name" value="HD-domain/PDEase-like"/>
    <property type="match status" value="1"/>
</dbReference>
<dbReference type="Proteomes" id="UP000525389">
    <property type="component" value="Unassembled WGS sequence"/>
</dbReference>
<dbReference type="SMART" id="SM00471">
    <property type="entry name" value="HDc"/>
    <property type="match status" value="1"/>
</dbReference>
<dbReference type="Pfam" id="PF01590">
    <property type="entry name" value="GAF"/>
    <property type="match status" value="1"/>
</dbReference>
<sequence length="362" mass="37037">MTAQTLAPPGSLPLGLPQPEAVTAPELRRGLAALGLRPSGAGEALRPVLELLAERTAAPGVGYFAVPTGSRGSAAQDGGAWPLVAALNAADGGALAFEDTRRSAHAAALAPRGVLALLAAPVRGARGHLTGALLAYSGAARTWTPGDRQLLGAAAEVLALLAAPQGAEREAAHPAALRALGVLLEARDAETRGHTERVTRLALRLGQAMGLGAAELRALHWGASLHDIGKISLPDALLRHPGALDAPGRARMQQHVSEGTRLAGLLPGVPGAALAVIAAHHEQWDGGGYPRGLAAEAIPLAARILTACDVYDALTSVRPYKRAWTHAEAAAHLARCSGTHFDPAVVGALLRLLEEEVTARSA</sequence>